<evidence type="ECO:0000256" key="1">
    <source>
        <dbReference type="SAM" id="MobiDB-lite"/>
    </source>
</evidence>
<reference evidence="5" key="2">
    <citation type="submission" date="2015-08" db="UniProtKB">
        <authorList>
            <consortium name="WormBaseParasite"/>
        </authorList>
    </citation>
    <scope>IDENTIFICATION</scope>
</reference>
<reference evidence="4" key="1">
    <citation type="submission" date="2014-07" db="EMBL/GenBank/DDBJ databases">
        <authorList>
            <person name="Martin A.A"/>
            <person name="De Silva N."/>
        </authorList>
    </citation>
    <scope>NUCLEOTIDE SEQUENCE</scope>
</reference>
<evidence type="ECO:0000313" key="5">
    <source>
        <dbReference type="WBParaSite" id="SVE_0905900.1"/>
    </source>
</evidence>
<evidence type="ECO:0000256" key="2">
    <source>
        <dbReference type="SAM" id="SignalP"/>
    </source>
</evidence>
<feature type="compositionally biased region" description="Basic and acidic residues" evidence="1">
    <location>
        <begin position="311"/>
        <end position="338"/>
    </location>
</feature>
<proteinExistence type="predicted"/>
<keyword evidence="2" id="KW-0732">Signal</keyword>
<evidence type="ECO:0000313" key="4">
    <source>
        <dbReference type="Proteomes" id="UP000035680"/>
    </source>
</evidence>
<evidence type="ECO:0000259" key="3">
    <source>
        <dbReference type="Pfam" id="PF23626"/>
    </source>
</evidence>
<dbReference type="STRING" id="75913.A0A0K0FJI5"/>
<feature type="domain" description="aECM cysteine-cradle" evidence="3">
    <location>
        <begin position="538"/>
        <end position="586"/>
    </location>
</feature>
<feature type="chain" id="PRO_5005329983" description="aECM cysteine-cradle domain-containing protein" evidence="2">
    <location>
        <begin position="26"/>
        <end position="595"/>
    </location>
</feature>
<feature type="region of interest" description="Disordered" evidence="1">
    <location>
        <begin position="296"/>
        <end position="359"/>
    </location>
</feature>
<protein>
    <recommendedName>
        <fullName evidence="3">aECM cysteine-cradle domain-containing protein</fullName>
    </recommendedName>
</protein>
<keyword evidence="4" id="KW-1185">Reference proteome</keyword>
<dbReference type="Pfam" id="PF23626">
    <property type="entry name" value="CCD_aECM"/>
    <property type="match status" value="1"/>
</dbReference>
<dbReference type="InterPro" id="IPR055352">
    <property type="entry name" value="CCD_aECM"/>
</dbReference>
<sequence length="595" mass="66882">MTSFGKPICLGILTMLLMNNVVINGQDTGRIIDIRQIVKDTLDYVRTVPAPEPFQNMIYNPVIQQQNPQVLPIVNGQNLPMGASQVFAPPSRNDVDKLFHLPADIFEKLASDAGYIPEKKSTYTNYKETSQALTNPSPSLGGFNFNVANENGKQQTMEEIIQQLQAQVSKTQTPPMRVFTGNVQIEPVMTTTTVPSNVNNEKTIGSINSTNSSQINTNNSFNILSQISDILAGNQANDTLIIQNLLASTTETPLLIQQTEKTTSQPISLPSSLGGFDLHGQEIILNGQKYILTKPTSEKDSENVKNNYVLKGKDEEERENKLGSNEEQKSSEYTSNEKEIEDQNNVTEEGKDTIQEMEDPKITTTIPDEIKDVTFSVNPATKTVTSESGSFVQAEIISENTNPPITKNLPKSLESLLMEQLEKEQIKGAEEQRKFLLRQRTPVDDNSLPSIFLNNEDELKKGKQLTPISIRKYNNTRLKEVSINIDKVTEVPQQPIEDRVELLRKSFNEQRRILAFKSRQLFSRNRLNKSSKPFLAVTFCQKLSDISKEIGSNDIVEMAEKNCKLITNYYPDLTCNEVLQYAEHCLLLMKLEKKN</sequence>
<organism evidence="4 5">
    <name type="scientific">Strongyloides venezuelensis</name>
    <name type="common">Threadworm</name>
    <dbReference type="NCBI Taxonomy" id="75913"/>
    <lineage>
        <taxon>Eukaryota</taxon>
        <taxon>Metazoa</taxon>
        <taxon>Ecdysozoa</taxon>
        <taxon>Nematoda</taxon>
        <taxon>Chromadorea</taxon>
        <taxon>Rhabditida</taxon>
        <taxon>Tylenchina</taxon>
        <taxon>Panagrolaimomorpha</taxon>
        <taxon>Strongyloidoidea</taxon>
        <taxon>Strongyloididae</taxon>
        <taxon>Strongyloides</taxon>
    </lineage>
</organism>
<dbReference type="AlphaFoldDB" id="A0A0K0FJI5"/>
<dbReference type="WBParaSite" id="SVE_0905900.1">
    <property type="protein sequence ID" value="SVE_0905900.1"/>
    <property type="gene ID" value="SVE_0905900"/>
</dbReference>
<feature type="compositionally biased region" description="Basic and acidic residues" evidence="1">
    <location>
        <begin position="348"/>
        <end position="359"/>
    </location>
</feature>
<accession>A0A0K0FJI5</accession>
<dbReference type="Proteomes" id="UP000035680">
    <property type="component" value="Unassembled WGS sequence"/>
</dbReference>
<feature type="signal peptide" evidence="2">
    <location>
        <begin position="1"/>
        <end position="25"/>
    </location>
</feature>
<name>A0A0K0FJI5_STRVS</name>